<dbReference type="EMBL" id="LNQL01000007">
    <property type="protein sequence ID" value="KSU47638.1"/>
    <property type="molecule type" value="Genomic_DNA"/>
</dbReference>
<dbReference type="OrthoDB" id="2801489at2"/>
<gene>
    <name evidence="1" type="ORF">AS033_15400</name>
</gene>
<protein>
    <submittedName>
        <fullName evidence="1">Uncharacterized protein</fullName>
    </submittedName>
</protein>
<proteinExistence type="predicted"/>
<evidence type="ECO:0000313" key="1">
    <source>
        <dbReference type="EMBL" id="KSU47638.1"/>
    </source>
</evidence>
<sequence>MDSTSSVQHRQLVVSQAAKTLLENDVTEQLISIDIIDVEAYVNQLYEEYYEFQNEEDVYTKLRYYSFKKLKRRWVRAAVKNYVENKGPMKELRGLHKMYLEYWDIAGKEGFQRKFSADSVEKLMQEHIQELEEWAENNNLLIHTYPHWGQKTKNQQTTTMRTDILMVIGEVAKELKRAQPKAHVATSTSITVPFFGIADRMKNTTEKFNQGEGMLTDLSLDLHDFSAVVPKYKQGIPTNLSVLVSNEFLAELDGKVPDLDARDFEAFNEILSYRDVTFQTSRKIVFPISKLVKKIYGNDSGKSYTLTTQRLVKLGYYRVAVRNEEGDLSIFGLFSSVKISNASSVKRDTQITVTVSEEVYDDLLKQQIISIYGEQIERLKGTFAYHLSFVLQKERLNSYQLNEPMPAKRHWRQFTHSIRFNKSRKAENLKELETNLDRIKELDFIIQDWHRSGDYYFLYFHPLERWEHDDRRNALLL</sequence>
<evidence type="ECO:0000313" key="2">
    <source>
        <dbReference type="Proteomes" id="UP000053797"/>
    </source>
</evidence>
<name>A0A0V8GBY0_9BACL</name>
<organism evidence="1 2">
    <name type="scientific">Exiguobacterium indicum</name>
    <dbReference type="NCBI Taxonomy" id="296995"/>
    <lineage>
        <taxon>Bacteria</taxon>
        <taxon>Bacillati</taxon>
        <taxon>Bacillota</taxon>
        <taxon>Bacilli</taxon>
        <taxon>Bacillales</taxon>
        <taxon>Bacillales Family XII. Incertae Sedis</taxon>
        <taxon>Exiguobacterium</taxon>
    </lineage>
</organism>
<dbReference type="RefSeq" id="WP_058266003.1">
    <property type="nucleotide sequence ID" value="NZ_FMYN01000007.1"/>
</dbReference>
<dbReference type="AlphaFoldDB" id="A0A0V8GBY0"/>
<reference evidence="1 2" key="1">
    <citation type="journal article" date="2015" name="Int. J. Syst. Evol. Microbiol.">
        <title>Exiguobacterium enclense sp. nov., isolated from sediment.</title>
        <authorList>
            <person name="Dastager S.G."/>
            <person name="Mawlankar R."/>
            <person name="Sonalkar V.V."/>
            <person name="Thorat M.N."/>
            <person name="Mual P."/>
            <person name="Verma A."/>
            <person name="Krishnamurthi S."/>
            <person name="Tang S.K."/>
            <person name="Li W.J."/>
        </authorList>
    </citation>
    <scope>NUCLEOTIDE SEQUENCE [LARGE SCALE GENOMIC DNA]</scope>
    <source>
        <strain evidence="1 2">NIO-1109</strain>
    </source>
</reference>
<dbReference type="Proteomes" id="UP000053797">
    <property type="component" value="Unassembled WGS sequence"/>
</dbReference>
<accession>A0A0V8GBY0</accession>
<comment type="caution">
    <text evidence="1">The sequence shown here is derived from an EMBL/GenBank/DDBJ whole genome shotgun (WGS) entry which is preliminary data.</text>
</comment>